<evidence type="ECO:0000313" key="4">
    <source>
        <dbReference type="Proteomes" id="UP000001542"/>
    </source>
</evidence>
<reference evidence="3" key="1">
    <citation type="submission" date="2006-10" db="EMBL/GenBank/DDBJ databases">
        <authorList>
            <person name="Amadeo P."/>
            <person name="Zhao Q."/>
            <person name="Wortman J."/>
            <person name="Fraser-Liggett C."/>
            <person name="Carlton J."/>
        </authorList>
    </citation>
    <scope>NUCLEOTIDE SEQUENCE</scope>
    <source>
        <strain evidence="3">G3</strain>
    </source>
</reference>
<keyword evidence="2" id="KW-0677">Repeat</keyword>
<dbReference type="InterPro" id="IPR036457">
    <property type="entry name" value="PPM-type-like_dom_sf"/>
</dbReference>
<protein>
    <submittedName>
        <fullName evidence="3">Leucine Rich Repeat family protein</fullName>
    </submittedName>
</protein>
<dbReference type="RefSeq" id="XP_001583208.1">
    <property type="nucleotide sequence ID" value="XM_001583158.1"/>
</dbReference>
<keyword evidence="4" id="KW-1185">Reference proteome</keyword>
<evidence type="ECO:0000313" key="3">
    <source>
        <dbReference type="EMBL" id="EAY22222.1"/>
    </source>
</evidence>
<accession>A2DBL9</accession>
<evidence type="ECO:0000256" key="2">
    <source>
        <dbReference type="ARBA" id="ARBA00022737"/>
    </source>
</evidence>
<gene>
    <name evidence="3" type="ORF">TVAG_093970</name>
</gene>
<dbReference type="KEGG" id="tva:5467777"/>
<sequence length="733" mass="82735">MPNQSEDIFETYESLKQLNISYNFLTEIPEYFSDLQSLEEVLAFGNRISKCSLKKAPIKTIDFGQNQFTYIPLLNSAIEHLYMDFNRITSIEIAYPKLTKLCLNLNQISFISPDIVFPALLTLDISRNKLTELPDLSVLAPNLERLDASFNSITELPKLPMSIIEIRLSNNSIKNLPKDLDTYTNLTYIDFSCNKLTYVGKLPFTIQTAILYENEIVEIEECETPDLHSLEISRNCLEKYPAFRINEIAELSIFSNRIKELRADCFYEKIYKLDLSDNDTDHLPADLFKLATLVHLNVARNKIKSFPPNISSSPLIYFCISENPIEKLPDLFPIPLEQLYMANCGLDCIPDTIIRNEELIVLVAPGNNIKSVPYIPTLQRANFSCNKLTKMPIFPTSITSIDLSCNNISEITDNANFPLLRDFNISSNNVSKLPSNFFAPKLELFTIAKNPLSGDWSLSLPSLVKLDINATDINLISVPTINEVVSPHPSDIPFCHSINCGDCVSYSQRKRLQNGFEDEIIADAKRGVFGILNVSCDQKATRKVAAALTKLIRRQDSFDDQSFEQLSDDAMMLVNTEPSQGETTVALALVSEKVTVVRTGSVHVLKLNRNGDITFSMRNRTPSQPLDRRSISFYRSRDNLGVMQALGDQLVFGGDDDLNMKTTELTDDDKWIVIASDIVFNVIDENLLSKMAKTVENAEEFAYGLRNTTMGHMYNQKLSAIVLDIDKYKKGKN</sequence>
<organism evidence="3 4">
    <name type="scientific">Trichomonas vaginalis (strain ATCC PRA-98 / G3)</name>
    <dbReference type="NCBI Taxonomy" id="412133"/>
    <lineage>
        <taxon>Eukaryota</taxon>
        <taxon>Metamonada</taxon>
        <taxon>Parabasalia</taxon>
        <taxon>Trichomonadida</taxon>
        <taxon>Trichomonadidae</taxon>
        <taxon>Trichomonas</taxon>
    </lineage>
</organism>
<dbReference type="InterPro" id="IPR032675">
    <property type="entry name" value="LRR_dom_sf"/>
</dbReference>
<dbReference type="PANTHER" id="PTHR48051">
    <property type="match status" value="1"/>
</dbReference>
<dbReference type="SUPFAM" id="SSF81606">
    <property type="entry name" value="PP2C-like"/>
    <property type="match status" value="1"/>
</dbReference>
<reference evidence="3" key="2">
    <citation type="journal article" date="2007" name="Science">
        <title>Draft genome sequence of the sexually transmitted pathogen Trichomonas vaginalis.</title>
        <authorList>
            <person name="Carlton J.M."/>
            <person name="Hirt R.P."/>
            <person name="Silva J.C."/>
            <person name="Delcher A.L."/>
            <person name="Schatz M."/>
            <person name="Zhao Q."/>
            <person name="Wortman J.R."/>
            <person name="Bidwell S.L."/>
            <person name="Alsmark U.C.M."/>
            <person name="Besteiro S."/>
            <person name="Sicheritz-Ponten T."/>
            <person name="Noel C.J."/>
            <person name="Dacks J.B."/>
            <person name="Foster P.G."/>
            <person name="Simillion C."/>
            <person name="Van de Peer Y."/>
            <person name="Miranda-Saavedra D."/>
            <person name="Barton G.J."/>
            <person name="Westrop G.D."/>
            <person name="Mueller S."/>
            <person name="Dessi D."/>
            <person name="Fiori P.L."/>
            <person name="Ren Q."/>
            <person name="Paulsen I."/>
            <person name="Zhang H."/>
            <person name="Bastida-Corcuera F.D."/>
            <person name="Simoes-Barbosa A."/>
            <person name="Brown M.T."/>
            <person name="Hayes R.D."/>
            <person name="Mukherjee M."/>
            <person name="Okumura C.Y."/>
            <person name="Schneider R."/>
            <person name="Smith A.J."/>
            <person name="Vanacova S."/>
            <person name="Villalvazo M."/>
            <person name="Haas B.J."/>
            <person name="Pertea M."/>
            <person name="Feldblyum T.V."/>
            <person name="Utterback T.R."/>
            <person name="Shu C.L."/>
            <person name="Osoegawa K."/>
            <person name="de Jong P.J."/>
            <person name="Hrdy I."/>
            <person name="Horvathova L."/>
            <person name="Zubacova Z."/>
            <person name="Dolezal P."/>
            <person name="Malik S.B."/>
            <person name="Logsdon J.M. Jr."/>
            <person name="Henze K."/>
            <person name="Gupta A."/>
            <person name="Wang C.C."/>
            <person name="Dunne R.L."/>
            <person name="Upcroft J.A."/>
            <person name="Upcroft P."/>
            <person name="White O."/>
            <person name="Salzberg S.L."/>
            <person name="Tang P."/>
            <person name="Chiu C.-H."/>
            <person name="Lee Y.-S."/>
            <person name="Embley T.M."/>
            <person name="Coombs G.H."/>
            <person name="Mottram J.C."/>
            <person name="Tachezy J."/>
            <person name="Fraser-Liggett C.M."/>
            <person name="Johnson P.J."/>
        </authorList>
    </citation>
    <scope>NUCLEOTIDE SEQUENCE [LARGE SCALE GENOMIC DNA]</scope>
    <source>
        <strain evidence="3">G3</strain>
    </source>
</reference>
<proteinExistence type="predicted"/>
<dbReference type="STRING" id="5722.A2DBL9"/>
<dbReference type="OrthoDB" id="676979at2759"/>
<dbReference type="EMBL" id="DS113185">
    <property type="protein sequence ID" value="EAY22222.1"/>
    <property type="molecule type" value="Genomic_DNA"/>
</dbReference>
<dbReference type="InterPro" id="IPR001611">
    <property type="entry name" value="Leu-rich_rpt"/>
</dbReference>
<dbReference type="Proteomes" id="UP000001542">
    <property type="component" value="Unassembled WGS sequence"/>
</dbReference>
<dbReference type="InterPro" id="IPR003591">
    <property type="entry name" value="Leu-rich_rpt_typical-subtyp"/>
</dbReference>
<dbReference type="Pfam" id="PF00560">
    <property type="entry name" value="LRR_1"/>
    <property type="match status" value="1"/>
</dbReference>
<dbReference type="SMART" id="SM00369">
    <property type="entry name" value="LRR_TYP"/>
    <property type="match status" value="5"/>
</dbReference>
<dbReference type="GO" id="GO:0035556">
    <property type="term" value="P:intracellular signal transduction"/>
    <property type="evidence" value="ECO:0000318"/>
    <property type="project" value="GO_Central"/>
</dbReference>
<dbReference type="VEuPathDB" id="TrichDB:TVAGG3_0381670"/>
<dbReference type="PROSITE" id="PS51450">
    <property type="entry name" value="LRR"/>
    <property type="match status" value="4"/>
</dbReference>
<dbReference type="Gene3D" id="3.60.40.10">
    <property type="entry name" value="PPM-type phosphatase domain"/>
    <property type="match status" value="1"/>
</dbReference>
<keyword evidence="1" id="KW-0433">Leucine-rich repeat</keyword>
<dbReference type="InParanoid" id="A2DBL9"/>
<dbReference type="SUPFAM" id="SSF52058">
    <property type="entry name" value="L domain-like"/>
    <property type="match status" value="2"/>
</dbReference>
<dbReference type="InterPro" id="IPR050216">
    <property type="entry name" value="LRR_domain-containing"/>
</dbReference>
<dbReference type="AlphaFoldDB" id="A2DBL9"/>
<dbReference type="Gene3D" id="3.80.10.10">
    <property type="entry name" value="Ribonuclease Inhibitor"/>
    <property type="match status" value="3"/>
</dbReference>
<dbReference type="SMART" id="SM00364">
    <property type="entry name" value="LRR_BAC"/>
    <property type="match status" value="8"/>
</dbReference>
<dbReference type="Pfam" id="PF13855">
    <property type="entry name" value="LRR_8"/>
    <property type="match status" value="1"/>
</dbReference>
<dbReference type="eggNOG" id="KOG0619">
    <property type="taxonomic scope" value="Eukaryota"/>
</dbReference>
<dbReference type="SMR" id="A2DBL9"/>
<evidence type="ECO:0000256" key="1">
    <source>
        <dbReference type="ARBA" id="ARBA00022614"/>
    </source>
</evidence>
<dbReference type="PANTHER" id="PTHR48051:SF1">
    <property type="entry name" value="RAS SUPPRESSOR PROTEIN 1"/>
    <property type="match status" value="1"/>
</dbReference>
<dbReference type="VEuPathDB" id="TrichDB:TVAG_093970"/>
<name>A2DBL9_TRIV3</name>